<protein>
    <submittedName>
        <fullName evidence="4">Sensor domain-containing protein</fullName>
    </submittedName>
</protein>
<dbReference type="RefSeq" id="WP_399656486.1">
    <property type="nucleotide sequence ID" value="NZ_JBITYG010000013.1"/>
</dbReference>
<feature type="region of interest" description="Disordered" evidence="1">
    <location>
        <begin position="37"/>
        <end position="66"/>
    </location>
</feature>
<dbReference type="InterPro" id="IPR038232">
    <property type="entry name" value="PknH-like_Extracell_sf"/>
</dbReference>
<dbReference type="Proteomes" id="UP001614394">
    <property type="component" value="Unassembled WGS sequence"/>
</dbReference>
<dbReference type="PROSITE" id="PS51257">
    <property type="entry name" value="PROKAR_LIPOPROTEIN"/>
    <property type="match status" value="1"/>
</dbReference>
<feature type="signal peptide" evidence="2">
    <location>
        <begin position="1"/>
        <end position="31"/>
    </location>
</feature>
<sequence length="265" mass="26650">MSARSRTTTRTNVRIRQAVTAAAVLPLLALAAACSGDDGGSGDGKGKDGATTAPATSAAGSSTGAAKAPLNAAQLRAALVKDAEVPGYKIEASKNEAMSPDDVMTTDKPECQPLADPPSTRPKYARKAFVGASVGKIDPGNLPAGVELTQLLLASHAPGEAGKMVADIRQALEKCTGFTATDGTGKKIPFTIRKGPAVTVGDEAVAYVMSDTSDKEGGTALVTVVRTGDASVTYLSVKGTGQAGDAPLVIARKQDANLKAAEAAG</sequence>
<evidence type="ECO:0000256" key="2">
    <source>
        <dbReference type="SAM" id="SignalP"/>
    </source>
</evidence>
<feature type="domain" description="PknH-like extracellular" evidence="3">
    <location>
        <begin position="71"/>
        <end position="252"/>
    </location>
</feature>
<comment type="caution">
    <text evidence="4">The sequence shown here is derived from an EMBL/GenBank/DDBJ whole genome shotgun (WGS) entry which is preliminary data.</text>
</comment>
<dbReference type="Gene3D" id="3.40.1000.70">
    <property type="entry name" value="PknH-like extracellular domain"/>
    <property type="match status" value="1"/>
</dbReference>
<dbReference type="EMBL" id="JBITYG010000013">
    <property type="protein sequence ID" value="MFI9105640.1"/>
    <property type="molecule type" value="Genomic_DNA"/>
</dbReference>
<accession>A0ABW8CGP9</accession>
<feature type="chain" id="PRO_5046953145" evidence="2">
    <location>
        <begin position="32"/>
        <end position="265"/>
    </location>
</feature>
<gene>
    <name evidence="4" type="ORF">ACIGXA_34560</name>
</gene>
<dbReference type="InterPro" id="IPR026954">
    <property type="entry name" value="PknH-like_Extracell"/>
</dbReference>
<evidence type="ECO:0000259" key="3">
    <source>
        <dbReference type="Pfam" id="PF14032"/>
    </source>
</evidence>
<feature type="compositionally biased region" description="Low complexity" evidence="1">
    <location>
        <begin position="49"/>
        <end position="66"/>
    </location>
</feature>
<evidence type="ECO:0000313" key="5">
    <source>
        <dbReference type="Proteomes" id="UP001614394"/>
    </source>
</evidence>
<name>A0ABW8CGP9_9ACTN</name>
<keyword evidence="5" id="KW-1185">Reference proteome</keyword>
<evidence type="ECO:0000256" key="1">
    <source>
        <dbReference type="SAM" id="MobiDB-lite"/>
    </source>
</evidence>
<organism evidence="4 5">
    <name type="scientific">Streptomyces fildesensis</name>
    <dbReference type="NCBI Taxonomy" id="375757"/>
    <lineage>
        <taxon>Bacteria</taxon>
        <taxon>Bacillati</taxon>
        <taxon>Actinomycetota</taxon>
        <taxon>Actinomycetes</taxon>
        <taxon>Kitasatosporales</taxon>
        <taxon>Streptomycetaceae</taxon>
        <taxon>Streptomyces</taxon>
    </lineage>
</organism>
<evidence type="ECO:0000313" key="4">
    <source>
        <dbReference type="EMBL" id="MFI9105640.1"/>
    </source>
</evidence>
<dbReference type="Pfam" id="PF14032">
    <property type="entry name" value="PknH_C"/>
    <property type="match status" value="1"/>
</dbReference>
<feature type="region of interest" description="Disordered" evidence="1">
    <location>
        <begin position="97"/>
        <end position="122"/>
    </location>
</feature>
<reference evidence="4 5" key="1">
    <citation type="submission" date="2024-10" db="EMBL/GenBank/DDBJ databases">
        <title>The Natural Products Discovery Center: Release of the First 8490 Sequenced Strains for Exploring Actinobacteria Biosynthetic Diversity.</title>
        <authorList>
            <person name="Kalkreuter E."/>
            <person name="Kautsar S.A."/>
            <person name="Yang D."/>
            <person name="Bader C.D."/>
            <person name="Teijaro C.N."/>
            <person name="Fluegel L."/>
            <person name="Davis C.M."/>
            <person name="Simpson J.R."/>
            <person name="Lauterbach L."/>
            <person name="Steele A.D."/>
            <person name="Gui C."/>
            <person name="Meng S."/>
            <person name="Li G."/>
            <person name="Viehrig K."/>
            <person name="Ye F."/>
            <person name="Su P."/>
            <person name="Kiefer A.F."/>
            <person name="Nichols A."/>
            <person name="Cepeda A.J."/>
            <person name="Yan W."/>
            <person name="Fan B."/>
            <person name="Jiang Y."/>
            <person name="Adhikari A."/>
            <person name="Zheng C.-J."/>
            <person name="Schuster L."/>
            <person name="Cowan T.M."/>
            <person name="Smanski M.J."/>
            <person name="Chevrette M.G."/>
            <person name="De Carvalho L.P.S."/>
            <person name="Shen B."/>
        </authorList>
    </citation>
    <scope>NUCLEOTIDE SEQUENCE [LARGE SCALE GENOMIC DNA]</scope>
    <source>
        <strain evidence="4 5">NPDC053399</strain>
    </source>
</reference>
<keyword evidence="2" id="KW-0732">Signal</keyword>
<proteinExistence type="predicted"/>